<gene>
    <name evidence="2" type="ORF">KM029_26805</name>
</gene>
<evidence type="ECO:0000313" key="2">
    <source>
        <dbReference type="EMBL" id="QWG10773.1"/>
    </source>
</evidence>
<name>A0ABX8H4U6_9BACT</name>
<geneLocation type="plasmid" evidence="2 3">
    <name>p2</name>
</geneLocation>
<dbReference type="RefSeq" id="WP_144077397.1">
    <property type="nucleotide sequence ID" value="NZ_CP076131.1"/>
</dbReference>
<feature type="chain" id="PRO_5047506869" evidence="1">
    <location>
        <begin position="19"/>
        <end position="246"/>
    </location>
</feature>
<accession>A0ABX8H4U6</accession>
<dbReference type="EMBL" id="CP076131">
    <property type="protein sequence ID" value="QWG10773.1"/>
    <property type="molecule type" value="Genomic_DNA"/>
</dbReference>
<organism evidence="2 3">
    <name type="scientific">Flammeovirga kamogawensis</name>
    <dbReference type="NCBI Taxonomy" id="373891"/>
    <lineage>
        <taxon>Bacteria</taxon>
        <taxon>Pseudomonadati</taxon>
        <taxon>Bacteroidota</taxon>
        <taxon>Cytophagia</taxon>
        <taxon>Cytophagales</taxon>
        <taxon>Flammeovirgaceae</taxon>
        <taxon>Flammeovirga</taxon>
    </lineage>
</organism>
<evidence type="ECO:0000256" key="1">
    <source>
        <dbReference type="SAM" id="SignalP"/>
    </source>
</evidence>
<protein>
    <submittedName>
        <fullName evidence="2">DUF3256 family protein</fullName>
    </submittedName>
</protein>
<dbReference type="Proteomes" id="UP000682802">
    <property type="component" value="Plasmid p2"/>
</dbReference>
<proteinExistence type="predicted"/>
<keyword evidence="1" id="KW-0732">Signal</keyword>
<keyword evidence="2" id="KW-0614">Plasmid</keyword>
<reference evidence="2 3" key="1">
    <citation type="submission" date="2021-05" db="EMBL/GenBank/DDBJ databases">
        <title>Comparative genomic studies on the polysaccharide-degrading batcterial strains of the Flammeovirga genus.</title>
        <authorList>
            <person name="Zewei F."/>
            <person name="Zheng Z."/>
            <person name="Yu L."/>
            <person name="Ruyue G."/>
            <person name="Yanhong M."/>
            <person name="Yuanyuan C."/>
            <person name="Jingyan G."/>
            <person name="Wenjun H."/>
        </authorList>
    </citation>
    <scope>NUCLEOTIDE SEQUENCE [LARGE SCALE GENOMIC DNA]</scope>
    <source>
        <strain evidence="2 3">YS10</strain>
        <plasmid evidence="2 3">p2</plasmid>
    </source>
</reference>
<keyword evidence="3" id="KW-1185">Reference proteome</keyword>
<sequence>MNKFTLFLMLIISYTTSAQTLTEIFINIPSEISGNLTAEEQRTILQKLDDNSISFYKNSITNEISMMDDSDIDLEDYGIMGYYLNPFLPKNGYYKITQAIPLSQGVDFENVCYWNLDNGSKLVAKVSCFGSYCCGPIPENITFYNYKNLRFEKLETEDIFPSPTYEDIVDIEKMKQDGHDPEKYKDFILPKINNNYELPIQGKNITIAIEVYDYLEEESEMYYIVEPYIKGAITYLWKDGHFEIEK</sequence>
<feature type="signal peptide" evidence="1">
    <location>
        <begin position="1"/>
        <end position="18"/>
    </location>
</feature>
<evidence type="ECO:0000313" key="3">
    <source>
        <dbReference type="Proteomes" id="UP000682802"/>
    </source>
</evidence>